<evidence type="ECO:0000256" key="4">
    <source>
        <dbReference type="ARBA" id="ARBA00022793"/>
    </source>
</evidence>
<name>A0ABD5YN42_9EURY</name>
<feature type="region of interest" description="Disordered" evidence="8">
    <location>
        <begin position="130"/>
        <end position="155"/>
    </location>
</feature>
<keyword evidence="10" id="KW-1185">Reference proteome</keyword>
<evidence type="ECO:0000313" key="9">
    <source>
        <dbReference type="EMBL" id="MFC7190779.1"/>
    </source>
</evidence>
<protein>
    <recommendedName>
        <fullName evidence="3">arginine decarboxylase</fullName>
        <ecNumber evidence="3">4.1.1.19</ecNumber>
    </recommendedName>
</protein>
<comment type="cofactor">
    <cofactor evidence="1">
        <name>pyruvate</name>
        <dbReference type="ChEBI" id="CHEBI:15361"/>
    </cofactor>
</comment>
<comment type="caution">
    <text evidence="9">The sequence shown here is derived from an EMBL/GenBank/DDBJ whole genome shotgun (WGS) entry which is preliminary data.</text>
</comment>
<dbReference type="RefSeq" id="WP_248908196.1">
    <property type="nucleotide sequence ID" value="NZ_CP109979.1"/>
</dbReference>
<evidence type="ECO:0000256" key="8">
    <source>
        <dbReference type="SAM" id="MobiDB-lite"/>
    </source>
</evidence>
<dbReference type="GO" id="GO:0008792">
    <property type="term" value="F:arginine decarboxylase activity"/>
    <property type="evidence" value="ECO:0007669"/>
    <property type="project" value="UniProtKB-EC"/>
</dbReference>
<reference evidence="9 10" key="1">
    <citation type="journal article" date="2019" name="Int. J. Syst. Evol. Microbiol.">
        <title>The Global Catalogue of Microorganisms (GCM) 10K type strain sequencing project: providing services to taxonomists for standard genome sequencing and annotation.</title>
        <authorList>
            <consortium name="The Broad Institute Genomics Platform"/>
            <consortium name="The Broad Institute Genome Sequencing Center for Infectious Disease"/>
            <person name="Wu L."/>
            <person name="Ma J."/>
        </authorList>
    </citation>
    <scope>NUCLEOTIDE SEQUENCE [LARGE SCALE GENOMIC DNA]</scope>
    <source>
        <strain evidence="9 10">RDMS1</strain>
    </source>
</reference>
<comment type="catalytic activity">
    <reaction evidence="7">
        <text>L-arginine + H(+) = agmatine + CO2</text>
        <dbReference type="Rhea" id="RHEA:17641"/>
        <dbReference type="ChEBI" id="CHEBI:15378"/>
        <dbReference type="ChEBI" id="CHEBI:16526"/>
        <dbReference type="ChEBI" id="CHEBI:32682"/>
        <dbReference type="ChEBI" id="CHEBI:58145"/>
        <dbReference type="EC" id="4.1.1.19"/>
    </reaction>
</comment>
<sequence>MGMIRIVWGAAHAPTAMASYDAALAEANVHNYNLVHVSSVIPSNATVEAVGTAPNLGPVGEQLTVVESRETVSEGLAVAGLGWASEPSGRGIFYEAGGTDPDDVETRIERGLTAGRTLRDWQFTDEGRKIVTANNDESKSSDRSETGAKTVSEQSTSGYTTAVVLAVYGDSTPLI</sequence>
<dbReference type="Proteomes" id="UP001596417">
    <property type="component" value="Unassembled WGS sequence"/>
</dbReference>
<evidence type="ECO:0000256" key="2">
    <source>
        <dbReference type="ARBA" id="ARBA00007412"/>
    </source>
</evidence>
<dbReference type="SFLD" id="SFLDG01170">
    <property type="entry name" value="Pyruvoyl-dependent_arginine_de"/>
    <property type="match status" value="1"/>
</dbReference>
<keyword evidence="6" id="KW-0670">Pyruvate</keyword>
<dbReference type="EMBL" id="JBHTAX010000001">
    <property type="protein sequence ID" value="MFC7190779.1"/>
    <property type="molecule type" value="Genomic_DNA"/>
</dbReference>
<evidence type="ECO:0000313" key="10">
    <source>
        <dbReference type="Proteomes" id="UP001596417"/>
    </source>
</evidence>
<gene>
    <name evidence="9" type="ORF">ACFQL7_13670</name>
</gene>
<evidence type="ECO:0000256" key="3">
    <source>
        <dbReference type="ARBA" id="ARBA00012426"/>
    </source>
</evidence>
<organism evidence="9 10">
    <name type="scientific">Halocatena marina</name>
    <dbReference type="NCBI Taxonomy" id="2934937"/>
    <lineage>
        <taxon>Archaea</taxon>
        <taxon>Methanobacteriati</taxon>
        <taxon>Methanobacteriota</taxon>
        <taxon>Stenosarchaea group</taxon>
        <taxon>Halobacteria</taxon>
        <taxon>Halobacteriales</taxon>
        <taxon>Natronomonadaceae</taxon>
        <taxon>Halocatena</taxon>
    </lineage>
</organism>
<dbReference type="InterPro" id="IPR016105">
    <property type="entry name" value="Pyr-dep_his/arg-deCO2ase_sand"/>
</dbReference>
<dbReference type="InterPro" id="IPR002724">
    <property type="entry name" value="Pyruvoyl-dep_arg_deCO2ase"/>
</dbReference>
<dbReference type="AlphaFoldDB" id="A0ABD5YN42"/>
<dbReference type="EC" id="4.1.1.19" evidence="3"/>
<dbReference type="GeneID" id="76200431"/>
<accession>A0ABD5YN42</accession>
<dbReference type="Gene3D" id="3.50.20.10">
    <property type="entry name" value="Pyruvoyl-Dependent Histidine Decarboxylase, subunit B"/>
    <property type="match status" value="1"/>
</dbReference>
<proteinExistence type="inferred from homology"/>
<keyword evidence="5" id="KW-0456">Lyase</keyword>
<dbReference type="InterPro" id="IPR016104">
    <property type="entry name" value="Pyr-dep_his/arg-deCO2ase"/>
</dbReference>
<evidence type="ECO:0000256" key="5">
    <source>
        <dbReference type="ARBA" id="ARBA00023239"/>
    </source>
</evidence>
<keyword evidence="4" id="KW-0210">Decarboxylase</keyword>
<comment type="similarity">
    <text evidence="2">Belongs to the PdaD family.</text>
</comment>
<dbReference type="SUPFAM" id="SSF56271">
    <property type="entry name" value="Pyruvoyl-dependent histidine and arginine decarboxylases"/>
    <property type="match status" value="1"/>
</dbReference>
<evidence type="ECO:0000256" key="7">
    <source>
        <dbReference type="ARBA" id="ARBA00049309"/>
    </source>
</evidence>
<evidence type="ECO:0000256" key="1">
    <source>
        <dbReference type="ARBA" id="ARBA00001928"/>
    </source>
</evidence>
<evidence type="ECO:0000256" key="6">
    <source>
        <dbReference type="ARBA" id="ARBA00023317"/>
    </source>
</evidence>
<dbReference type="SFLD" id="SFLDS00055">
    <property type="entry name" value="Pyruvoyl-Dependent_Histidine/A"/>
    <property type="match status" value="1"/>
</dbReference>
<dbReference type="Pfam" id="PF01862">
    <property type="entry name" value="PvlArgDC"/>
    <property type="match status" value="1"/>
</dbReference>
<dbReference type="PANTHER" id="PTHR40438:SF1">
    <property type="entry name" value="PYRUVOYL-DEPENDENT ARGININE DECARBOXYLASE"/>
    <property type="match status" value="1"/>
</dbReference>
<feature type="compositionally biased region" description="Basic and acidic residues" evidence="8">
    <location>
        <begin position="136"/>
        <end position="146"/>
    </location>
</feature>
<dbReference type="PANTHER" id="PTHR40438">
    <property type="entry name" value="PYRUVOYL-DEPENDENT ARGININE DECARBOXYLASE"/>
    <property type="match status" value="1"/>
</dbReference>